<evidence type="ECO:0000256" key="2">
    <source>
        <dbReference type="ARBA" id="ARBA00022525"/>
    </source>
</evidence>
<evidence type="ECO:0000313" key="5">
    <source>
        <dbReference type="Proteomes" id="UP000309550"/>
    </source>
</evidence>
<dbReference type="InterPro" id="IPR050557">
    <property type="entry name" value="RTX_toxin/Mannuronan_C5-epim"/>
</dbReference>
<dbReference type="PANTHER" id="PTHR38340:SF1">
    <property type="entry name" value="S-LAYER PROTEIN"/>
    <property type="match status" value="1"/>
</dbReference>
<feature type="compositionally biased region" description="Gly residues" evidence="3">
    <location>
        <begin position="468"/>
        <end position="480"/>
    </location>
</feature>
<protein>
    <submittedName>
        <fullName evidence="4">Calcium-binding protein</fullName>
    </submittedName>
</protein>
<dbReference type="GO" id="GO:0005576">
    <property type="term" value="C:extracellular region"/>
    <property type="evidence" value="ECO:0007669"/>
    <property type="project" value="UniProtKB-SubCell"/>
</dbReference>
<dbReference type="PANTHER" id="PTHR38340">
    <property type="entry name" value="S-LAYER PROTEIN"/>
    <property type="match status" value="1"/>
</dbReference>
<evidence type="ECO:0000256" key="1">
    <source>
        <dbReference type="ARBA" id="ARBA00004613"/>
    </source>
</evidence>
<dbReference type="Gene3D" id="2.150.10.10">
    <property type="entry name" value="Serralysin-like metalloprotease, C-terminal"/>
    <property type="match status" value="4"/>
</dbReference>
<reference evidence="4 5" key="1">
    <citation type="submission" date="2019-05" db="EMBL/GenBank/DDBJ databases">
        <title>Sulfitobacter sabulilitoris sp. nov., isolated from a marine sand.</title>
        <authorList>
            <person name="Yoon J.-H."/>
        </authorList>
    </citation>
    <scope>NUCLEOTIDE SEQUENCE [LARGE SCALE GENOMIC DNA]</scope>
    <source>
        <strain evidence="4 5">HSMS-29</strain>
    </source>
</reference>
<dbReference type="GO" id="GO:0005509">
    <property type="term" value="F:calcium ion binding"/>
    <property type="evidence" value="ECO:0007669"/>
    <property type="project" value="InterPro"/>
</dbReference>
<dbReference type="InterPro" id="IPR018511">
    <property type="entry name" value="Hemolysin-typ_Ca-bd_CS"/>
</dbReference>
<name>A0A5S3PE23_9RHOB</name>
<keyword evidence="5" id="KW-1185">Reference proteome</keyword>
<comment type="subcellular location">
    <subcellularLocation>
        <location evidence="1">Secreted</location>
    </subcellularLocation>
</comment>
<organism evidence="4 5">
    <name type="scientific">Sulfitobacter sabulilitoris</name>
    <dbReference type="NCBI Taxonomy" id="2562655"/>
    <lineage>
        <taxon>Bacteria</taxon>
        <taxon>Pseudomonadati</taxon>
        <taxon>Pseudomonadota</taxon>
        <taxon>Alphaproteobacteria</taxon>
        <taxon>Rhodobacterales</taxon>
        <taxon>Roseobacteraceae</taxon>
        <taxon>Sulfitobacter</taxon>
    </lineage>
</organism>
<dbReference type="OrthoDB" id="7766606at2"/>
<dbReference type="EMBL" id="VANS01000002">
    <property type="protein sequence ID" value="TMM52300.1"/>
    <property type="molecule type" value="Genomic_DNA"/>
</dbReference>
<dbReference type="AlphaFoldDB" id="A0A5S3PE23"/>
<dbReference type="Proteomes" id="UP000309550">
    <property type="component" value="Unassembled WGS sequence"/>
</dbReference>
<dbReference type="Pfam" id="PF00353">
    <property type="entry name" value="HemolysinCabind"/>
    <property type="match status" value="7"/>
</dbReference>
<dbReference type="SUPFAM" id="SSF51120">
    <property type="entry name" value="beta-Roll"/>
    <property type="match status" value="4"/>
</dbReference>
<comment type="caution">
    <text evidence="4">The sequence shown here is derived from an EMBL/GenBank/DDBJ whole genome shotgun (WGS) entry which is preliminary data.</text>
</comment>
<sequence length="624" mass="63961">MSGDFPVLSAHNRAEIGRLTVINKPFWGQKMTSYNEITNSTTPTWDYFSPDGTNPGALDLLVGDTLQGNMGPRGGNDVDTNDRFSINAVEGQTYTFTVTGFASGVDLFAQAVDADGTLISLATHTADDTSGTMTFSFRASATGVLTFDLSAAFAGGVSSTDYTVTLIEVAAAGAPSLGDDDLVGNMTSDRVDLMAGDDVYVALGGSDVVTGGDGNDLIHGVCGNDRLFGDAGNDTLTGGNGNDWLVGGIGNDHLTGDNNDDILDGGDGDDYLSGDKGADTLDGGAGDDTLVGHKDNDVLIGGAGKDVYYVTSDAGQDQILDFEQGADRIDMSGLGFWDFAQLTLTETGDGGVLLSWGGIDTLELTGTALADMDAGDFILDDAPVIAATGSDDTIYGTDYAENIDGGAGNDYISARGGDDNAFGGAGDDKVLGGAGNDMVDGGDGKDRLYGQDGDDLMFGQGGNDVMSGGNGNDTVKGGGSNDRVYGNDGQDALYGDTGNDKLYGGNGDDELFGGSGNDILIGDGGNDILIGGYGRDTIAGGDGADVFVFDSAMSIDTITDFEDGVDKFDVTAFGYDDISQMTISQVGTDVHLGASSTEMVILLNTDIASIDNTDFVQVDDTIFA</sequence>
<dbReference type="PROSITE" id="PS00330">
    <property type="entry name" value="HEMOLYSIN_CALCIUM"/>
    <property type="match status" value="3"/>
</dbReference>
<gene>
    <name evidence="4" type="ORF">FDT80_08390</name>
</gene>
<dbReference type="PRINTS" id="PR00313">
    <property type="entry name" value="CABNDNGRPT"/>
</dbReference>
<evidence type="ECO:0000256" key="3">
    <source>
        <dbReference type="SAM" id="MobiDB-lite"/>
    </source>
</evidence>
<dbReference type="Gene3D" id="2.60.120.380">
    <property type="match status" value="1"/>
</dbReference>
<keyword evidence="2" id="KW-0964">Secreted</keyword>
<dbReference type="InterPro" id="IPR011049">
    <property type="entry name" value="Serralysin-like_metalloprot_C"/>
</dbReference>
<evidence type="ECO:0000313" key="4">
    <source>
        <dbReference type="EMBL" id="TMM52300.1"/>
    </source>
</evidence>
<dbReference type="InterPro" id="IPR001343">
    <property type="entry name" value="Hemolysn_Ca-bd"/>
</dbReference>
<accession>A0A5S3PE23</accession>
<feature type="region of interest" description="Disordered" evidence="3">
    <location>
        <begin position="459"/>
        <end position="490"/>
    </location>
</feature>
<proteinExistence type="predicted"/>